<feature type="domain" description="Sulfotransferase" evidence="4">
    <location>
        <begin position="84"/>
        <end position="298"/>
    </location>
</feature>
<dbReference type="InterPro" id="IPR027417">
    <property type="entry name" value="P-loop_NTPase"/>
</dbReference>
<organism evidence="5 6">
    <name type="scientific">Rhynchospora tenuis</name>
    <dbReference type="NCBI Taxonomy" id="198213"/>
    <lineage>
        <taxon>Eukaryota</taxon>
        <taxon>Viridiplantae</taxon>
        <taxon>Streptophyta</taxon>
        <taxon>Embryophyta</taxon>
        <taxon>Tracheophyta</taxon>
        <taxon>Spermatophyta</taxon>
        <taxon>Magnoliopsida</taxon>
        <taxon>Liliopsida</taxon>
        <taxon>Poales</taxon>
        <taxon>Cyperaceae</taxon>
        <taxon>Cyperoideae</taxon>
        <taxon>Rhynchosporeae</taxon>
        <taxon>Rhynchospora</taxon>
    </lineage>
</organism>
<keyword evidence="2 3" id="KW-0808">Transferase</keyword>
<evidence type="ECO:0000313" key="6">
    <source>
        <dbReference type="Proteomes" id="UP001210211"/>
    </source>
</evidence>
<dbReference type="Gene3D" id="3.40.50.300">
    <property type="entry name" value="P-loop containing nucleotide triphosphate hydrolases"/>
    <property type="match status" value="1"/>
</dbReference>
<dbReference type="Proteomes" id="UP001210211">
    <property type="component" value="Unassembled WGS sequence"/>
</dbReference>
<accession>A0AAD6A077</accession>
<evidence type="ECO:0000256" key="3">
    <source>
        <dbReference type="RuleBase" id="RU361155"/>
    </source>
</evidence>
<dbReference type="PANTHER" id="PTHR11783">
    <property type="entry name" value="SULFOTRANSFERASE SULT"/>
    <property type="match status" value="1"/>
</dbReference>
<evidence type="ECO:0000256" key="2">
    <source>
        <dbReference type="ARBA" id="ARBA00022679"/>
    </source>
</evidence>
<keyword evidence="6" id="KW-1185">Reference proteome</keyword>
<dbReference type="Pfam" id="PF00685">
    <property type="entry name" value="Sulfotransfer_1"/>
    <property type="match status" value="1"/>
</dbReference>
<dbReference type="EC" id="2.8.2.-" evidence="3"/>
<evidence type="ECO:0000313" key="5">
    <source>
        <dbReference type="EMBL" id="KAJ3707329.1"/>
    </source>
</evidence>
<dbReference type="GO" id="GO:0008146">
    <property type="term" value="F:sulfotransferase activity"/>
    <property type="evidence" value="ECO:0007669"/>
    <property type="project" value="InterPro"/>
</dbReference>
<evidence type="ECO:0000259" key="4">
    <source>
        <dbReference type="Pfam" id="PF00685"/>
    </source>
</evidence>
<gene>
    <name evidence="5" type="ORF">LUZ61_011034</name>
</gene>
<reference evidence="5 6" key="1">
    <citation type="journal article" date="2022" name="Cell">
        <title>Repeat-based holocentromeres influence genome architecture and karyotype evolution.</title>
        <authorList>
            <person name="Hofstatter P.G."/>
            <person name="Thangavel G."/>
            <person name="Lux T."/>
            <person name="Neumann P."/>
            <person name="Vondrak T."/>
            <person name="Novak P."/>
            <person name="Zhang M."/>
            <person name="Costa L."/>
            <person name="Castellani M."/>
            <person name="Scott A."/>
            <person name="Toegelov H."/>
            <person name="Fuchs J."/>
            <person name="Mata-Sucre Y."/>
            <person name="Dias Y."/>
            <person name="Vanzela A.L.L."/>
            <person name="Huettel B."/>
            <person name="Almeida C.C.S."/>
            <person name="Simkova H."/>
            <person name="Souza G."/>
            <person name="Pedrosa-Harand A."/>
            <person name="Macas J."/>
            <person name="Mayer K.F.X."/>
            <person name="Houben A."/>
            <person name="Marques A."/>
        </authorList>
    </citation>
    <scope>NUCLEOTIDE SEQUENCE [LARGE SCALE GENOMIC DNA]</scope>
    <source>
        <strain evidence="5">RhyTen1mFocal</strain>
    </source>
</reference>
<evidence type="ECO:0000256" key="1">
    <source>
        <dbReference type="ARBA" id="ARBA00005771"/>
    </source>
</evidence>
<comment type="similarity">
    <text evidence="1 3">Belongs to the sulfotransferase 1 family.</text>
</comment>
<dbReference type="SUPFAM" id="SSF52540">
    <property type="entry name" value="P-loop containing nucleoside triphosphate hydrolases"/>
    <property type="match status" value="1"/>
</dbReference>
<protein>
    <recommendedName>
        <fullName evidence="3">Sulfotransferase</fullName>
        <ecNumber evidence="3">2.8.2.-</ecNumber>
    </recommendedName>
</protein>
<proteinExistence type="inferred from homology"/>
<sequence length="312" mass="35997">MANDDSVLRADFPIPYKTIEEANNHLIEKPPEEHDALIATLPLQPSVTRPLTFTHPLRLYKGVWISEFLLRGALAMQQHLKSRPTDLFLACSPKSGTTWLKALIFATLTRNSYPLDQHPLRTYNPHQCVPYLEREFAIGRNQIIEVIPSPRVMRTHLPYSILPESIRDSDCRIVYVWRDPKDVLVSQWCFAQKILGGANNIATFEQVYEFFCQGVSDYGPIWNDVVGYWEESKRRPEKILFLKYEHILQEPIKHAKKLALFIGHPYSEAEENKGVVEQIVELCSFQKLKNFDANVAGEIGRPGMKISHTYFF</sequence>
<dbReference type="EMBL" id="JAMRDG010000001">
    <property type="protein sequence ID" value="KAJ3707329.1"/>
    <property type="molecule type" value="Genomic_DNA"/>
</dbReference>
<comment type="caution">
    <text evidence="5">The sequence shown here is derived from an EMBL/GenBank/DDBJ whole genome shotgun (WGS) entry which is preliminary data.</text>
</comment>
<dbReference type="InterPro" id="IPR000863">
    <property type="entry name" value="Sulfotransferase_dom"/>
</dbReference>
<name>A0AAD6A077_9POAL</name>
<dbReference type="AlphaFoldDB" id="A0AAD6A077"/>